<dbReference type="STRING" id="338969.Rfer_1448"/>
<dbReference type="InterPro" id="IPR032710">
    <property type="entry name" value="NTF2-like_dom_sf"/>
</dbReference>
<dbReference type="Proteomes" id="UP000008332">
    <property type="component" value="Chromosome"/>
</dbReference>
<dbReference type="OrthoDB" id="391735at2"/>
<dbReference type="KEGG" id="rfr:Rfer_1448"/>
<gene>
    <name evidence="2" type="ordered locus">Rfer_1448</name>
</gene>
<dbReference type="eggNOG" id="COG3631">
    <property type="taxonomic scope" value="Bacteria"/>
</dbReference>
<accession>Q21YH2</accession>
<feature type="domain" description="SnoaL-like" evidence="1">
    <location>
        <begin position="10"/>
        <end position="113"/>
    </location>
</feature>
<dbReference type="HOGENOM" id="CLU_120970_0_0_4"/>
<evidence type="ECO:0000313" key="3">
    <source>
        <dbReference type="Proteomes" id="UP000008332"/>
    </source>
</evidence>
<reference evidence="3" key="1">
    <citation type="submission" date="2006-02" db="EMBL/GenBank/DDBJ databases">
        <title>Complete sequence of chromosome of Rhodoferax ferrireducens DSM 15236.</title>
        <authorList>
            <person name="Copeland A."/>
            <person name="Lucas S."/>
            <person name="Lapidus A."/>
            <person name="Barry K."/>
            <person name="Detter J.C."/>
            <person name="Glavina del Rio T."/>
            <person name="Hammon N."/>
            <person name="Israni S."/>
            <person name="Pitluck S."/>
            <person name="Brettin T."/>
            <person name="Bruce D."/>
            <person name="Han C."/>
            <person name="Tapia R."/>
            <person name="Gilna P."/>
            <person name="Kiss H."/>
            <person name="Schmutz J."/>
            <person name="Larimer F."/>
            <person name="Land M."/>
            <person name="Kyrpides N."/>
            <person name="Ivanova N."/>
            <person name="Richardson P."/>
        </authorList>
    </citation>
    <scope>NUCLEOTIDE SEQUENCE [LARGE SCALE GENOMIC DNA]</scope>
    <source>
        <strain evidence="3">ATCC BAA-621 / DSM 15236 / T118</strain>
    </source>
</reference>
<dbReference type="EMBL" id="CP000267">
    <property type="protein sequence ID" value="ABD69181.1"/>
    <property type="molecule type" value="Genomic_DNA"/>
</dbReference>
<dbReference type="InterPro" id="IPR037401">
    <property type="entry name" value="SnoaL-like"/>
</dbReference>
<dbReference type="AlphaFoldDB" id="Q21YH2"/>
<dbReference type="Gene3D" id="3.10.450.50">
    <property type="match status" value="1"/>
</dbReference>
<keyword evidence="3" id="KW-1185">Reference proteome</keyword>
<dbReference type="RefSeq" id="WP_011463749.1">
    <property type="nucleotide sequence ID" value="NC_007908.1"/>
</dbReference>
<evidence type="ECO:0000313" key="2">
    <source>
        <dbReference type="EMBL" id="ABD69181.1"/>
    </source>
</evidence>
<protein>
    <recommendedName>
        <fullName evidence="1">SnoaL-like domain-containing protein</fullName>
    </recommendedName>
</protein>
<proteinExistence type="predicted"/>
<evidence type="ECO:0000259" key="1">
    <source>
        <dbReference type="Pfam" id="PF12680"/>
    </source>
</evidence>
<name>Q21YH2_ALBFT</name>
<dbReference type="Pfam" id="PF12680">
    <property type="entry name" value="SnoaL_2"/>
    <property type="match status" value="1"/>
</dbReference>
<dbReference type="SUPFAM" id="SSF54427">
    <property type="entry name" value="NTF2-like"/>
    <property type="match status" value="1"/>
</dbReference>
<organism evidence="2 3">
    <name type="scientific">Albidiferax ferrireducens (strain ATCC BAA-621 / DSM 15236 / T118)</name>
    <name type="common">Rhodoferax ferrireducens</name>
    <dbReference type="NCBI Taxonomy" id="338969"/>
    <lineage>
        <taxon>Bacteria</taxon>
        <taxon>Pseudomonadati</taxon>
        <taxon>Pseudomonadota</taxon>
        <taxon>Betaproteobacteria</taxon>
        <taxon>Burkholderiales</taxon>
        <taxon>Comamonadaceae</taxon>
        <taxon>Rhodoferax</taxon>
    </lineage>
</organism>
<sequence>MNNNEQTLIRFYSAFAALDADTMAKCYADDATFEDPAFSLKGRREVGGMWHMLCDATKSKGRDDWRLEFRDIHADDTTGHAHWEAHYRFRVAKRVVHNIIEAEFTFTPEGLIATHKDTFDFWRWSRQAMGLGGLILGWIPFFRSQMRKQTRVALTKYLAKKT</sequence>